<dbReference type="InterPro" id="IPR034660">
    <property type="entry name" value="DinB/YfiT-like"/>
</dbReference>
<gene>
    <name evidence="2" type="ORF">C6Y45_13145</name>
</gene>
<keyword evidence="3" id="KW-1185">Reference proteome</keyword>
<feature type="domain" description="DinB-like" evidence="1">
    <location>
        <begin position="23"/>
        <end position="160"/>
    </location>
</feature>
<dbReference type="Proteomes" id="UP000240509">
    <property type="component" value="Unassembled WGS sequence"/>
</dbReference>
<sequence>MKEYTLAPVSARESMHLLGGVIQTRERLLDLLGRMDEETMHHQVHDFPTIAAYALHLSQIEWWWNQMVLRDSGITDEDRERFHFKEKQEISCPDSVEKSFLLARLGESRIQTREFYYALSDQEFRRADLTVAGGQGEEVYSPEWVLYHLLYHESYHLGQMYMLQTWINGQREKWDHFNSPYLSL</sequence>
<accession>A0A2T4U3W0</accession>
<evidence type="ECO:0000259" key="1">
    <source>
        <dbReference type="Pfam" id="PF12867"/>
    </source>
</evidence>
<dbReference type="AlphaFoldDB" id="A0A2T4U3W0"/>
<proteinExistence type="predicted"/>
<evidence type="ECO:0000313" key="3">
    <source>
        <dbReference type="Proteomes" id="UP000240509"/>
    </source>
</evidence>
<evidence type="ECO:0000313" key="2">
    <source>
        <dbReference type="EMBL" id="PTL38045.1"/>
    </source>
</evidence>
<dbReference type="InterPro" id="IPR024775">
    <property type="entry name" value="DinB-like"/>
</dbReference>
<dbReference type="RefSeq" id="WP_107585690.1">
    <property type="nucleotide sequence ID" value="NZ_PZJJ01000025.1"/>
</dbReference>
<protein>
    <recommendedName>
        <fullName evidence="1">DinB-like domain-containing protein</fullName>
    </recommendedName>
</protein>
<name>A0A2T4U3W0_9BACI</name>
<dbReference type="EMBL" id="PZJJ01000025">
    <property type="protein sequence ID" value="PTL38045.1"/>
    <property type="molecule type" value="Genomic_DNA"/>
</dbReference>
<dbReference type="SUPFAM" id="SSF109854">
    <property type="entry name" value="DinB/YfiT-like putative metalloenzymes"/>
    <property type="match status" value="1"/>
</dbReference>
<dbReference type="OrthoDB" id="2677844at2"/>
<comment type="caution">
    <text evidence="2">The sequence shown here is derived from an EMBL/GenBank/DDBJ whole genome shotgun (WGS) entry which is preliminary data.</text>
</comment>
<dbReference type="Pfam" id="PF12867">
    <property type="entry name" value="DinB_2"/>
    <property type="match status" value="1"/>
</dbReference>
<dbReference type="Gene3D" id="1.20.120.450">
    <property type="entry name" value="dinb family like domain"/>
    <property type="match status" value="1"/>
</dbReference>
<reference evidence="2 3" key="1">
    <citation type="submission" date="2018-03" db="EMBL/GenBank/DDBJ databases">
        <title>Alkalicoccus saliphilus sp. nov., isolated from a mineral pool.</title>
        <authorList>
            <person name="Zhao B."/>
        </authorList>
    </citation>
    <scope>NUCLEOTIDE SEQUENCE [LARGE SCALE GENOMIC DNA]</scope>
    <source>
        <strain evidence="2 3">6AG</strain>
    </source>
</reference>
<organism evidence="2 3">
    <name type="scientific">Alkalicoccus saliphilus</name>
    <dbReference type="NCBI Taxonomy" id="200989"/>
    <lineage>
        <taxon>Bacteria</taxon>
        <taxon>Bacillati</taxon>
        <taxon>Bacillota</taxon>
        <taxon>Bacilli</taxon>
        <taxon>Bacillales</taxon>
        <taxon>Bacillaceae</taxon>
        <taxon>Alkalicoccus</taxon>
    </lineage>
</organism>